<dbReference type="InterPro" id="IPR001045">
    <property type="entry name" value="Spermi_synthase"/>
</dbReference>
<dbReference type="PANTHER" id="PTHR43317:SF1">
    <property type="entry name" value="THERMOSPERMINE SYNTHASE ACAULIS5"/>
    <property type="match status" value="1"/>
</dbReference>
<comment type="similarity">
    <text evidence="1 5">Belongs to the spermidine/spermine synthase family.</text>
</comment>
<proteinExistence type="inferred from homology"/>
<feature type="transmembrane region" description="Helical" evidence="5">
    <location>
        <begin position="113"/>
        <end position="137"/>
    </location>
</feature>
<sequence>MDYATTLSHLKLKGGTANRSFLKKRFLTRKTIHSIPKAARQDTHFGSKHTVLHIKPLYCRIIRFSDFRRPLYNAHTMTANRTLIISVFIVASCGLAYELIIAALASYLLGDSILQFSSVIGLYLFSMGIGAHLTRYIKDEDVLHRFIEIELLVGIIGGISALALFVAFGLSAAPFRTLLYAFVLIVGAVVGMEIPLVMRVLNRKGAEFKELVAKVLTFDYLGALAVSLLFPLLLAPKLGMARSALLFGILNAAVAYLTARVFKAELPRYRAIRLRALIVLSVLAATFAYADRISFKAEQSYFGDPVVYQSHSPYQRLVVTRWKDDTRLYINGNLQFSSRDEARYHEALVLPAMQMVQNAARILILGGGDGLAAREVLKYPQVKHVTLVDLDPDMTATFKTSATLSALNQGSLSHPKMHVVNDDAAKWLEGSSEKFDVIIIDLPDPSNFSLGKLYSVPMYRLVARHLQPQGKIVVQSTSPYFAPNAYWSVVATLEAAGLSTAPYHVYVPSFGEWGFVLAGFDKQFPVPQKFDVPTRYLNAQTAAEMFRFPPDMARRKVEPNYLNNQILVSYFESDWRNVTR</sequence>
<evidence type="ECO:0000313" key="9">
    <source>
        <dbReference type="Proteomes" id="UP000005365"/>
    </source>
</evidence>
<dbReference type="PROSITE" id="PS51006">
    <property type="entry name" value="PABS_2"/>
    <property type="match status" value="1"/>
</dbReference>
<evidence type="ECO:0000313" key="8">
    <source>
        <dbReference type="EMBL" id="EET44106.1"/>
    </source>
</evidence>
<keyword evidence="5" id="KW-1003">Cell membrane</keyword>
<comment type="catalytic activity">
    <reaction evidence="5">
        <text>S-adenosyl 3-(methylsulfanyl)propylamine + putrescine = S-methyl-5'-thioadenosine + spermidine + H(+)</text>
        <dbReference type="Rhea" id="RHEA:12721"/>
        <dbReference type="ChEBI" id="CHEBI:15378"/>
        <dbReference type="ChEBI" id="CHEBI:17509"/>
        <dbReference type="ChEBI" id="CHEBI:57443"/>
        <dbReference type="ChEBI" id="CHEBI:57834"/>
        <dbReference type="ChEBI" id="CHEBI:326268"/>
        <dbReference type="EC" id="2.5.1.16"/>
    </reaction>
</comment>
<dbReference type="UniPathway" id="UPA00248">
    <property type="reaction ID" value="UER00314"/>
</dbReference>
<protein>
    <recommendedName>
        <fullName evidence="5">Polyamine aminopropyltransferase</fullName>
    </recommendedName>
    <alternativeName>
        <fullName evidence="5">Putrescine aminopropyltransferase</fullName>
        <shortName evidence="5">PAPT</shortName>
    </alternativeName>
    <alternativeName>
        <fullName evidence="5">Spermidine synthase</fullName>
        <shortName evidence="5">SPDS</shortName>
        <shortName evidence="5">SPDSY</shortName>
        <ecNumber evidence="5">2.5.1.16</ecNumber>
    </alternativeName>
</protein>
<dbReference type="EC" id="2.5.1.16" evidence="5"/>
<evidence type="ECO:0000256" key="5">
    <source>
        <dbReference type="HAMAP-Rule" id="MF_00198"/>
    </source>
</evidence>
<dbReference type="GO" id="GO:0008295">
    <property type="term" value="P:spermidine biosynthetic process"/>
    <property type="evidence" value="ECO:0007669"/>
    <property type="project" value="UniProtKB-UniRule"/>
</dbReference>
<evidence type="ECO:0000256" key="2">
    <source>
        <dbReference type="ARBA" id="ARBA00022679"/>
    </source>
</evidence>
<accession>C6M6A7</accession>
<name>C6M6A7_NEISI</name>
<keyword evidence="4 5" id="KW-0620">Polyamine biosynthesis</keyword>
<dbReference type="GO" id="GO:0010487">
    <property type="term" value="F:thermospermine synthase activity"/>
    <property type="evidence" value="ECO:0007669"/>
    <property type="project" value="UniProtKB-ARBA"/>
</dbReference>
<dbReference type="STRING" id="490.A6J88_06635"/>
<keyword evidence="5" id="KW-0812">Transmembrane</keyword>
<keyword evidence="5" id="KW-1133">Transmembrane helix</keyword>
<reference evidence="8" key="1">
    <citation type="submission" date="2009-07" db="EMBL/GenBank/DDBJ databases">
        <authorList>
            <person name="Weinstock G."/>
            <person name="Sodergren E."/>
            <person name="Clifton S."/>
            <person name="Fulton L."/>
            <person name="Fulton B."/>
            <person name="Courtney L."/>
            <person name="Fronick C."/>
            <person name="Harrison M."/>
            <person name="Strong C."/>
            <person name="Farmer C."/>
            <person name="Delahaunty K."/>
            <person name="Markovic C."/>
            <person name="Hall O."/>
            <person name="Minx P."/>
            <person name="Tomlinson C."/>
            <person name="Mitreva M."/>
            <person name="Nelson J."/>
            <person name="Hou S."/>
            <person name="Wollam A."/>
            <person name="Pepin K.H."/>
            <person name="Johnson M."/>
            <person name="Bhonagiri V."/>
            <person name="Nash W.E."/>
            <person name="Warren W."/>
            <person name="Chinwalla A."/>
            <person name="Mardis E.R."/>
            <person name="Wilson R.K."/>
        </authorList>
    </citation>
    <scope>NUCLEOTIDE SEQUENCE [LARGE SCALE GENOMIC DNA]</scope>
    <source>
        <strain evidence="8">ATCC 29256</strain>
    </source>
</reference>
<feature type="transmembrane region" description="Helical" evidence="5">
    <location>
        <begin position="240"/>
        <end position="259"/>
    </location>
</feature>
<feature type="binding site" evidence="5">
    <location>
        <position position="369"/>
    </location>
    <ligand>
        <name>spermidine</name>
        <dbReference type="ChEBI" id="CHEBI:57834"/>
    </ligand>
</feature>
<gene>
    <name evidence="5" type="primary">speE</name>
    <name evidence="8" type="ORF">NEISICOT_02059</name>
</gene>
<dbReference type="PROSITE" id="PS01330">
    <property type="entry name" value="PABS_1"/>
    <property type="match status" value="1"/>
</dbReference>
<dbReference type="NCBIfam" id="NF002956">
    <property type="entry name" value="PRK03612.1"/>
    <property type="match status" value="1"/>
</dbReference>
<dbReference type="InterPro" id="IPR030374">
    <property type="entry name" value="PABS"/>
</dbReference>
<dbReference type="InterPro" id="IPR029063">
    <property type="entry name" value="SAM-dependent_MTases_sf"/>
</dbReference>
<dbReference type="HAMAP" id="MF_00198">
    <property type="entry name" value="Spermidine_synth"/>
    <property type="match status" value="1"/>
</dbReference>
<feature type="transmembrane region" description="Helical" evidence="5">
    <location>
        <begin position="178"/>
        <end position="199"/>
    </location>
</feature>
<feature type="transmembrane region" description="Helical" evidence="5">
    <location>
        <begin position="83"/>
        <end position="107"/>
    </location>
</feature>
<feature type="binding site" evidence="5">
    <location>
        <position position="389"/>
    </location>
    <ligand>
        <name>S-methyl-5'-thioadenosine</name>
        <dbReference type="ChEBI" id="CHEBI:17509"/>
    </ligand>
</feature>
<comment type="pathway">
    <text evidence="5">Amine and polyamine biosynthesis; spermidine biosynthesis; spermidine from putrescine: step 1/1.</text>
</comment>
<dbReference type="GO" id="GO:0004766">
    <property type="term" value="F:spermidine synthase activity"/>
    <property type="evidence" value="ECO:0007669"/>
    <property type="project" value="UniProtKB-UniRule"/>
</dbReference>
<comment type="subcellular location">
    <subcellularLocation>
        <location evidence="5">Cell membrane</location>
        <topology evidence="5">Multi-pass membrane protein</topology>
    </subcellularLocation>
</comment>
<keyword evidence="3 5" id="KW-0745">Spermidine biosynthesis</keyword>
<feature type="transmembrane region" description="Helical" evidence="5">
    <location>
        <begin position="149"/>
        <end position="172"/>
    </location>
</feature>
<dbReference type="NCBIfam" id="NF037959">
    <property type="entry name" value="MFS_SpdSyn"/>
    <property type="match status" value="1"/>
</dbReference>
<dbReference type="eggNOG" id="COG4262">
    <property type="taxonomic scope" value="Bacteria"/>
</dbReference>
<comment type="subunit">
    <text evidence="5">Homodimer or homotetramer.</text>
</comment>
<comment type="function">
    <text evidence="5">Catalyzes the irreversible transfer of a propylamine group from the amino donor S-adenosylmethioninamine (decarboxy-AdoMet) to putrescine (1,4-diaminobutane) to yield spermidine.</text>
</comment>
<dbReference type="Gene3D" id="3.40.50.150">
    <property type="entry name" value="Vaccinia Virus protein VP39"/>
    <property type="match status" value="1"/>
</dbReference>
<dbReference type="PANTHER" id="PTHR43317">
    <property type="entry name" value="THERMOSPERMINE SYNTHASE ACAULIS5"/>
    <property type="match status" value="1"/>
</dbReference>
<dbReference type="CDD" id="cd02440">
    <property type="entry name" value="AdoMet_MTases"/>
    <property type="match status" value="1"/>
</dbReference>
<keyword evidence="9" id="KW-1185">Reference proteome</keyword>
<dbReference type="Proteomes" id="UP000005365">
    <property type="component" value="Unassembled WGS sequence"/>
</dbReference>
<feature type="transmembrane region" description="Helical" evidence="5">
    <location>
        <begin position="211"/>
        <end position="234"/>
    </location>
</feature>
<evidence type="ECO:0000256" key="4">
    <source>
        <dbReference type="ARBA" id="ARBA00023115"/>
    </source>
</evidence>
<dbReference type="AlphaFoldDB" id="C6M6A7"/>
<dbReference type="GO" id="GO:0005886">
    <property type="term" value="C:plasma membrane"/>
    <property type="evidence" value="ECO:0007669"/>
    <property type="project" value="UniProtKB-SubCell"/>
</dbReference>
<dbReference type="SUPFAM" id="SSF53335">
    <property type="entry name" value="S-adenosyl-L-methionine-dependent methyltransferases"/>
    <property type="match status" value="1"/>
</dbReference>
<feature type="transmembrane region" description="Helical" evidence="5">
    <location>
        <begin position="271"/>
        <end position="290"/>
    </location>
</feature>
<keyword evidence="5" id="KW-0472">Membrane</keyword>
<dbReference type="Pfam" id="PF01564">
    <property type="entry name" value="Spermine_synth"/>
    <property type="match status" value="1"/>
</dbReference>
<evidence type="ECO:0000256" key="3">
    <source>
        <dbReference type="ARBA" id="ARBA00023066"/>
    </source>
</evidence>
<feature type="binding site" evidence="5">
    <location>
        <position position="315"/>
    </location>
    <ligand>
        <name>S-methyl-5'-thioadenosine</name>
        <dbReference type="ChEBI" id="CHEBI:17509"/>
    </ligand>
</feature>
<evidence type="ECO:0000256" key="6">
    <source>
        <dbReference type="PROSITE-ProRule" id="PRU00354"/>
    </source>
</evidence>
<feature type="active site" description="Proton acceptor" evidence="5 6">
    <location>
        <position position="441"/>
    </location>
</feature>
<organism evidence="8 9">
    <name type="scientific">Neisseria sicca ATCC 29256</name>
    <dbReference type="NCBI Taxonomy" id="547045"/>
    <lineage>
        <taxon>Bacteria</taxon>
        <taxon>Pseudomonadati</taxon>
        <taxon>Pseudomonadota</taxon>
        <taxon>Betaproteobacteria</taxon>
        <taxon>Neisseriales</taxon>
        <taxon>Neisseriaceae</taxon>
        <taxon>Neisseria</taxon>
    </lineage>
</organism>
<evidence type="ECO:0000259" key="7">
    <source>
        <dbReference type="PROSITE" id="PS51006"/>
    </source>
</evidence>
<dbReference type="EMBL" id="ACKO02000012">
    <property type="protein sequence ID" value="EET44106.1"/>
    <property type="molecule type" value="Genomic_DNA"/>
</dbReference>
<evidence type="ECO:0000256" key="1">
    <source>
        <dbReference type="ARBA" id="ARBA00007867"/>
    </source>
</evidence>
<feature type="binding site" evidence="5">
    <location>
        <position position="345"/>
    </location>
    <ligand>
        <name>spermidine</name>
        <dbReference type="ChEBI" id="CHEBI:57834"/>
    </ligand>
</feature>
<keyword evidence="2 5" id="KW-0808">Transferase</keyword>
<feature type="domain" description="PABS" evidence="7">
    <location>
        <begin position="285"/>
        <end position="520"/>
    </location>
</feature>
<comment type="caution">
    <text evidence="8">The sequence shown here is derived from an EMBL/GenBank/DDBJ whole genome shotgun (WGS) entry which is preliminary data.</text>
</comment>
<dbReference type="FunFam" id="3.40.50.150:FF:000088">
    <property type="entry name" value="Polyamine aminopropyltransferase"/>
    <property type="match status" value="1"/>
</dbReference>
<feature type="binding site" evidence="5">
    <location>
        <begin position="423"/>
        <end position="424"/>
    </location>
    <ligand>
        <name>S-methyl-5'-thioadenosine</name>
        <dbReference type="ChEBI" id="CHEBI:17509"/>
    </ligand>
</feature>
<dbReference type="InterPro" id="IPR030373">
    <property type="entry name" value="PABS_CS"/>
</dbReference>
<comment type="caution">
    <text evidence="5">Lacks conserved residue(s) required for the propagation of feature annotation.</text>
</comment>